<dbReference type="EMBL" id="MU002294">
    <property type="protein sequence ID" value="KAF2787654.1"/>
    <property type="molecule type" value="Genomic_DNA"/>
</dbReference>
<keyword evidence="2" id="KW-1185">Reference proteome</keyword>
<dbReference type="Proteomes" id="UP000799757">
    <property type="component" value="Unassembled WGS sequence"/>
</dbReference>
<sequence>MNWLTRKAIGLATVTQTLTSYEETTPAGPITHIDIDQTATGGLKGTSEKRTLDWTARPHSDYLFGDLMAKSRWSSLATILADNVGTGKPAYIEDDARYLVEGWLPETAEGDVVENFVENEKAGWTGWQVWGFAEVESEGAKERWLVRRFVIRKGEKVERVRLVYAWAGEA</sequence>
<evidence type="ECO:0000313" key="2">
    <source>
        <dbReference type="Proteomes" id="UP000799757"/>
    </source>
</evidence>
<dbReference type="PANTHER" id="PTHR38115">
    <property type="entry name" value="LIPOCALIN-LIKE DOMAIN-CONTAINING PROTEIN"/>
    <property type="match status" value="1"/>
</dbReference>
<dbReference type="OrthoDB" id="425354at2759"/>
<accession>A0A6A6WUS5</accession>
<dbReference type="InterPro" id="IPR053037">
    <property type="entry name" value="Pericyclase_pydY-like"/>
</dbReference>
<dbReference type="PANTHER" id="PTHR38115:SF1">
    <property type="entry name" value="LIPOCALIN-LIKE DOMAIN-CONTAINING PROTEIN"/>
    <property type="match status" value="1"/>
</dbReference>
<gene>
    <name evidence="1" type="ORF">K505DRAFT_329534</name>
</gene>
<protein>
    <submittedName>
        <fullName evidence="1">Uncharacterized protein</fullName>
    </submittedName>
</protein>
<name>A0A6A6WUS5_9PLEO</name>
<organism evidence="1 2">
    <name type="scientific">Melanomma pulvis-pyrius CBS 109.77</name>
    <dbReference type="NCBI Taxonomy" id="1314802"/>
    <lineage>
        <taxon>Eukaryota</taxon>
        <taxon>Fungi</taxon>
        <taxon>Dikarya</taxon>
        <taxon>Ascomycota</taxon>
        <taxon>Pezizomycotina</taxon>
        <taxon>Dothideomycetes</taxon>
        <taxon>Pleosporomycetidae</taxon>
        <taxon>Pleosporales</taxon>
        <taxon>Melanommataceae</taxon>
        <taxon>Melanomma</taxon>
    </lineage>
</organism>
<reference evidence="1" key="1">
    <citation type="journal article" date="2020" name="Stud. Mycol.">
        <title>101 Dothideomycetes genomes: a test case for predicting lifestyles and emergence of pathogens.</title>
        <authorList>
            <person name="Haridas S."/>
            <person name="Albert R."/>
            <person name="Binder M."/>
            <person name="Bloem J."/>
            <person name="Labutti K."/>
            <person name="Salamov A."/>
            <person name="Andreopoulos B."/>
            <person name="Baker S."/>
            <person name="Barry K."/>
            <person name="Bills G."/>
            <person name="Bluhm B."/>
            <person name="Cannon C."/>
            <person name="Castanera R."/>
            <person name="Culley D."/>
            <person name="Daum C."/>
            <person name="Ezra D."/>
            <person name="Gonzalez J."/>
            <person name="Henrissat B."/>
            <person name="Kuo A."/>
            <person name="Liang C."/>
            <person name="Lipzen A."/>
            <person name="Lutzoni F."/>
            <person name="Magnuson J."/>
            <person name="Mondo S."/>
            <person name="Nolan M."/>
            <person name="Ohm R."/>
            <person name="Pangilinan J."/>
            <person name="Park H.-J."/>
            <person name="Ramirez L."/>
            <person name="Alfaro M."/>
            <person name="Sun H."/>
            <person name="Tritt A."/>
            <person name="Yoshinaga Y."/>
            <person name="Zwiers L.-H."/>
            <person name="Turgeon B."/>
            <person name="Goodwin S."/>
            <person name="Spatafora J."/>
            <person name="Crous P."/>
            <person name="Grigoriev I."/>
        </authorList>
    </citation>
    <scope>NUCLEOTIDE SEQUENCE</scope>
    <source>
        <strain evidence="1">CBS 109.77</strain>
    </source>
</reference>
<proteinExistence type="predicted"/>
<evidence type="ECO:0000313" key="1">
    <source>
        <dbReference type="EMBL" id="KAF2787654.1"/>
    </source>
</evidence>
<dbReference type="AlphaFoldDB" id="A0A6A6WUS5"/>